<accession>A0A845G820</accession>
<dbReference type="EMBL" id="WWCW01000079">
    <property type="protein sequence ID" value="MYM89555.1"/>
    <property type="molecule type" value="Genomic_DNA"/>
</dbReference>
<gene>
    <name evidence="1" type="ORF">GTP91_20550</name>
</gene>
<proteinExistence type="predicted"/>
<comment type="caution">
    <text evidence="1">The sequence shown here is derived from an EMBL/GenBank/DDBJ whole genome shotgun (WGS) entry which is preliminary data.</text>
</comment>
<sequence>MGRILSGGTNGTSVSGGGTLQNLSTVVVAGEAVVQGQLACIGGDGLAYYAMDPAGPGGALRPASGAAASGLPFAAGPATPLPWATNLAAAGCVLSNGNAVLVGTGSNSVVFGIYNPLGVQQGGLVTLPHASPSVNLYAVALSGGGFALAYQDQGTLAATVAIFSNAGAQILAPLIVEAGVATTSLAIAPLSGGGFAVAYCTSTGAVRYAVYSATGSVVQAPATTGLNGIMATSPCAVSVGALTAGGFVVAAFNASNICSYFSRFSASGVVQQSNVAAFQTNATSTGYCTVSVTGLAAGGFIIVHYANGTGGTAVATFSAAGTTVGAPYSVGNSSANSFTPAFTAVARSDGNALVNTQSYLFIANSNGTLGTQVSLPLGYGNAVAQADNGWVIACGSSATLEIRDTALNLIATVQNSTLGVWSALVNMPPICILAAGRSAVRSTVPLVMIMTPGAGSARCVTLALSGVSVQKTTPIGVFGASAAAGSSVPVQYQGIATLASGFLQPFSVDGNSTVPPGQRMAIVGNQAILSGIQPPQNRRQIN</sequence>
<evidence type="ECO:0000313" key="1">
    <source>
        <dbReference type="EMBL" id="MYM89555.1"/>
    </source>
</evidence>
<reference evidence="1 2" key="1">
    <citation type="submission" date="2020-01" db="EMBL/GenBank/DDBJ databases">
        <title>Novel species isolated from a subtropical stream in China.</title>
        <authorList>
            <person name="Lu H."/>
        </authorList>
    </citation>
    <scope>NUCLEOTIDE SEQUENCE [LARGE SCALE GENOMIC DNA]</scope>
    <source>
        <strain evidence="1 2">FT82W</strain>
    </source>
</reference>
<dbReference type="Proteomes" id="UP000470302">
    <property type="component" value="Unassembled WGS sequence"/>
</dbReference>
<evidence type="ECO:0000313" key="2">
    <source>
        <dbReference type="Proteomes" id="UP000470302"/>
    </source>
</evidence>
<protein>
    <submittedName>
        <fullName evidence="1">Uncharacterized protein</fullName>
    </submittedName>
</protein>
<dbReference type="RefSeq" id="WP_161098470.1">
    <property type="nucleotide sequence ID" value="NZ_WWCW01000079.1"/>
</dbReference>
<organism evidence="1 2">
    <name type="scientific">Duganella vulcania</name>
    <dbReference type="NCBI Taxonomy" id="2692166"/>
    <lineage>
        <taxon>Bacteria</taxon>
        <taxon>Pseudomonadati</taxon>
        <taxon>Pseudomonadota</taxon>
        <taxon>Betaproteobacteria</taxon>
        <taxon>Burkholderiales</taxon>
        <taxon>Oxalobacteraceae</taxon>
        <taxon>Telluria group</taxon>
        <taxon>Duganella</taxon>
    </lineage>
</organism>
<name>A0A845G820_9BURK</name>
<dbReference type="AlphaFoldDB" id="A0A845G820"/>